<dbReference type="AlphaFoldDB" id="A0A2P2LEJ8"/>
<reference evidence="1" key="1">
    <citation type="submission" date="2018-02" db="EMBL/GenBank/DDBJ databases">
        <title>Rhizophora mucronata_Transcriptome.</title>
        <authorList>
            <person name="Meera S.P."/>
            <person name="Sreeshan A."/>
            <person name="Augustine A."/>
        </authorList>
    </citation>
    <scope>NUCLEOTIDE SEQUENCE</scope>
    <source>
        <tissue evidence="1">Leaf</tissue>
    </source>
</reference>
<evidence type="ECO:0000313" key="2">
    <source>
        <dbReference type="EMBL" id="MBX16398.1"/>
    </source>
</evidence>
<dbReference type="EMBL" id="GGEC01035901">
    <property type="protein sequence ID" value="MBX16385.1"/>
    <property type="molecule type" value="Transcribed_RNA"/>
</dbReference>
<dbReference type="PROSITE" id="PS51257">
    <property type="entry name" value="PROKAR_LIPOPROTEIN"/>
    <property type="match status" value="1"/>
</dbReference>
<name>A0A2P2LEJ8_RHIMU</name>
<protein>
    <submittedName>
        <fullName evidence="1 2">RNA-binding protein 39-like</fullName>
    </submittedName>
</protein>
<dbReference type="EMBL" id="GGEC01035914">
    <property type="protein sequence ID" value="MBX16398.1"/>
    <property type="molecule type" value="Transcribed_RNA"/>
</dbReference>
<proteinExistence type="predicted"/>
<organism evidence="1">
    <name type="scientific">Rhizophora mucronata</name>
    <name type="common">Asiatic mangrove</name>
    <dbReference type="NCBI Taxonomy" id="61149"/>
    <lineage>
        <taxon>Eukaryota</taxon>
        <taxon>Viridiplantae</taxon>
        <taxon>Streptophyta</taxon>
        <taxon>Embryophyta</taxon>
        <taxon>Tracheophyta</taxon>
        <taxon>Spermatophyta</taxon>
        <taxon>Magnoliopsida</taxon>
        <taxon>eudicotyledons</taxon>
        <taxon>Gunneridae</taxon>
        <taxon>Pentapetalae</taxon>
        <taxon>rosids</taxon>
        <taxon>fabids</taxon>
        <taxon>Malpighiales</taxon>
        <taxon>Rhizophoraceae</taxon>
        <taxon>Rhizophora</taxon>
    </lineage>
</organism>
<evidence type="ECO:0000313" key="1">
    <source>
        <dbReference type="EMBL" id="MBX16385.1"/>
    </source>
</evidence>
<accession>A0A2P2LEJ8</accession>
<sequence length="73" mass="8427">MFCNRRYLNGSSSNLQLSIQSILSCLCIFNLSKLNKAKTFALSCLQIKGQLHKLHSTKWFKKLSKLHFCHVKV</sequence>